<name>A0A5B8RKJ1_9VIRU</name>
<sequence length="155" mass="18316">MKIKTINLKIEELINIYKNILFVKNNSSPFFTFDESTCSGHQTIHYSSTDNHKYYIFLLGIKLFRCNKYHLNVIFYNKISNTVERFEPFGNDNKSYSFNIKIFIIKQICNIFNLSKSPIYHDNIQSVLKHNSTNCVFLCLEHLKFVLNDLLEKVS</sequence>
<proteinExistence type="predicted"/>
<reference evidence="1" key="1">
    <citation type="journal article" date="2019" name="Viruses">
        <title>Detection and Characterization of Invertebrate Iridoviruses Found in Reptiles and Prey Insects in Europe over the Past Two Decades.</title>
        <authorList>
            <person name="Papp T."/>
            <person name="Marschang R.E."/>
        </authorList>
    </citation>
    <scope>NUCLEOTIDE SEQUENCE</scope>
    <source>
        <strain evidence="1">Liz-CrIV</strain>
    </source>
</reference>
<organism evidence="1">
    <name type="scientific">Iridovirus Liz-CrIV</name>
    <dbReference type="NCBI Taxonomy" id="2594309"/>
    <lineage>
        <taxon>Viruses</taxon>
        <taxon>Varidnaviria</taxon>
        <taxon>Bamfordvirae</taxon>
        <taxon>Nucleocytoviricota</taxon>
        <taxon>Megaviricetes</taxon>
        <taxon>Pimascovirales</taxon>
        <taxon>Pimascovirales incertae sedis</taxon>
        <taxon>Iridoviridae</taxon>
    </lineage>
</organism>
<accession>A0A5B8RKJ1</accession>
<evidence type="ECO:0000313" key="1">
    <source>
        <dbReference type="EMBL" id="QEA08204.1"/>
    </source>
</evidence>
<protein>
    <submittedName>
        <fullName evidence="1">Uncharacterized protein</fullName>
    </submittedName>
</protein>
<dbReference type="EMBL" id="MN081869">
    <property type="protein sequence ID" value="QEA08204.1"/>
    <property type="molecule type" value="Genomic_DNA"/>
</dbReference>